<evidence type="ECO:0000313" key="1">
    <source>
        <dbReference type="EMBL" id="AXQ70415.1"/>
    </source>
</evidence>
<dbReference type="RefSeq" id="YP_009810976.1">
    <property type="nucleotide sequence ID" value="NC_048049.1"/>
</dbReference>
<dbReference type="Proteomes" id="UP000257648">
    <property type="component" value="Segment"/>
</dbReference>
<dbReference type="RefSeq" id="YP_009810774.1">
    <property type="nucleotide sequence ID" value="NC_048049.1"/>
</dbReference>
<dbReference type="EMBL" id="MH412654">
    <property type="protein sequence ID" value="AXQ70415.1"/>
    <property type="molecule type" value="Genomic_DNA"/>
</dbReference>
<dbReference type="EMBL" id="MH412654">
    <property type="protein sequence ID" value="AXQ70617.1"/>
    <property type="molecule type" value="Genomic_DNA"/>
</dbReference>
<reference evidence="1" key="1">
    <citation type="submission" date="2018-05" db="EMBL/GenBank/DDBJ databases">
        <authorList>
            <person name="Lanie J.A."/>
            <person name="Ng W.-L."/>
            <person name="Kazmierczak K.M."/>
            <person name="Andrzejewski T.M."/>
            <person name="Davidsen T.M."/>
            <person name="Wayne K.J."/>
            <person name="Tettelin H."/>
            <person name="Glass J.I."/>
            <person name="Rusch D."/>
            <person name="Podicherti R."/>
            <person name="Tsui H.-C.T."/>
            <person name="Winkler M.E."/>
        </authorList>
    </citation>
    <scope>NUCLEOTIDE SEQUENCE [LARGE SCALE GENOMIC DNA]</scope>
</reference>
<sequence length="293" mass="33198">MTKNLHLDHIEDSILTGDLSAIDILFNPKYMSVKMDGAPAIVWGTDPATGTFFVGTKAVFNKKKIRIAHSHDEIDQHYTGFVAEVLHTCFKYLPRTDAVYQGEFIGFGNGKDFKSNLITYKFSETVTEKLIIAPHTFYTGENDLREMEAHPLFDMFDPHPKIKWVQPSVDKVRGNLSAPKINTRKIKFLSKKEAEKRKTSINLCIDQGIPLTDEILIAILGDIHLVNLYFMVLEMKEEFIDSLIITDAPVSMVGPMKIKHEGFVISDGKTTVKVVDREVFSCLNFNIPKNWTS</sequence>
<dbReference type="GeneID" id="55001998"/>
<dbReference type="KEGG" id="vg:55001796"/>
<proteinExistence type="predicted"/>
<dbReference type="KEGG" id="vg:55001998"/>
<reference evidence="2" key="2">
    <citation type="submission" date="2018-05" db="EMBL/GenBank/DDBJ databases">
        <authorList>
            <person name="You S."/>
        </authorList>
    </citation>
    <scope>NUCLEOTIDE SEQUENCE [LARGE SCALE GENOMIC DNA]</scope>
</reference>
<dbReference type="InterPro" id="IPR046234">
    <property type="entry name" value="DUF6267"/>
</dbReference>
<protein>
    <submittedName>
        <fullName evidence="1">Uncharacterized protein</fullName>
    </submittedName>
</protein>
<keyword evidence="2" id="KW-1185">Reference proteome</keyword>
<organism evidence="1 2">
    <name type="scientific">Synechococcus phage S-T4</name>
    <dbReference type="NCBI Taxonomy" id="2268578"/>
    <lineage>
        <taxon>Viruses</taxon>
        <taxon>Duplodnaviria</taxon>
        <taxon>Heunggongvirae</taxon>
        <taxon>Uroviricota</taxon>
        <taxon>Caudoviricetes</taxon>
        <taxon>Pantevenvirales</taxon>
        <taxon>Kyanoviridae</taxon>
        <taxon>Tamkungvirus</taxon>
        <taxon>Tamkungvirus ST4</taxon>
    </lineage>
</organism>
<accession>A0A385EGQ5</accession>
<dbReference type="Pfam" id="PF19782">
    <property type="entry name" value="DUF6267"/>
    <property type="match status" value="2"/>
</dbReference>
<name>A0A385EGQ5_9CAUD</name>
<dbReference type="GeneID" id="55001796"/>
<evidence type="ECO:0000313" key="2">
    <source>
        <dbReference type="Proteomes" id="UP000257648"/>
    </source>
</evidence>